<dbReference type="GO" id="GO:0003964">
    <property type="term" value="F:RNA-directed DNA polymerase activity"/>
    <property type="evidence" value="ECO:0007669"/>
    <property type="project" value="UniProtKB-KW"/>
</dbReference>
<dbReference type="InterPro" id="IPR002156">
    <property type="entry name" value="RNaseH_domain"/>
</dbReference>
<dbReference type="EMBL" id="CP002685">
    <property type="protein sequence ID" value="ANM61566.1"/>
    <property type="molecule type" value="Genomic_DNA"/>
</dbReference>
<dbReference type="Gene3D" id="3.30.420.10">
    <property type="entry name" value="Ribonuclease H-like superfamily/Ribonuclease H"/>
    <property type="match status" value="1"/>
</dbReference>
<evidence type="ECO:0000313" key="3">
    <source>
        <dbReference type="EMBL" id="ANM61566.1"/>
    </source>
</evidence>
<dbReference type="InterPro" id="IPR036397">
    <property type="entry name" value="RNaseH_sf"/>
</dbReference>
<dbReference type="GO" id="GO:0004523">
    <property type="term" value="F:RNA-DNA hybrid ribonuclease activity"/>
    <property type="evidence" value="ECO:0007669"/>
    <property type="project" value="InterPro"/>
</dbReference>
<organism evidence="3 4">
    <name type="scientific">Arabidopsis thaliana</name>
    <name type="common">Mouse-ear cress</name>
    <dbReference type="NCBI Taxonomy" id="3702"/>
    <lineage>
        <taxon>Eukaryota</taxon>
        <taxon>Viridiplantae</taxon>
        <taxon>Streptophyta</taxon>
        <taxon>Embryophyta</taxon>
        <taxon>Tracheophyta</taxon>
        <taxon>Spermatophyta</taxon>
        <taxon>Magnoliopsida</taxon>
        <taxon>eudicotyledons</taxon>
        <taxon>Gunneridae</taxon>
        <taxon>Pentapetalae</taxon>
        <taxon>rosids</taxon>
        <taxon>malvids</taxon>
        <taxon>Brassicales</taxon>
        <taxon>Brassicaceae</taxon>
        <taxon>Camelineae</taxon>
        <taxon>Arabidopsis</taxon>
    </lineage>
</organism>
<dbReference type="InParanoid" id="A0A1P8AY32"/>
<dbReference type="Proteomes" id="UP000006548">
    <property type="component" value="Chromosome 2"/>
</dbReference>
<feature type="domain" description="RNase H type-1" evidence="1">
    <location>
        <begin position="3"/>
        <end position="51"/>
    </location>
</feature>
<proteinExistence type="predicted"/>
<dbReference type="Pfam" id="PF13456">
    <property type="entry name" value="RVT_3"/>
    <property type="match status" value="1"/>
</dbReference>
<dbReference type="KEGG" id="ath:AT2G11205"/>
<keyword evidence="4" id="KW-1185">Reference proteome</keyword>
<protein>
    <submittedName>
        <fullName evidence="3">Reverse transcriptase-like protein</fullName>
    </submittedName>
</protein>
<reference evidence="3 4" key="1">
    <citation type="journal article" date="1999" name="Nature">
        <title>Sequence and analysis of chromosome 2 of the plant Arabidopsis thaliana.</title>
        <authorList>
            <person name="Lin X."/>
            <person name="Kaul S."/>
            <person name="Rounsley S."/>
            <person name="Shea T.P."/>
            <person name="Benito M.I."/>
            <person name="Town C.D."/>
            <person name="Fujii C.Y."/>
            <person name="Mason T."/>
            <person name="Bowman C.L."/>
            <person name="Barnstead M."/>
            <person name="Feldblyum T.V."/>
            <person name="Buell C.R."/>
            <person name="Ketchum K.A."/>
            <person name="Lee J."/>
            <person name="Ronning C.M."/>
            <person name="Koo H.L."/>
            <person name="Moffat K.S."/>
            <person name="Cronin L.A."/>
            <person name="Shen M."/>
            <person name="Pai G."/>
            <person name="Van Aken S."/>
            <person name="Umayam L."/>
            <person name="Tallon L.J."/>
            <person name="Gill J.E."/>
            <person name="Adams M.D."/>
            <person name="Carrera A.J."/>
            <person name="Creasy T.H."/>
            <person name="Goodman H.M."/>
            <person name="Somerville C.R."/>
            <person name="Copenhaver G.P."/>
            <person name="Preuss D."/>
            <person name="Nierman W.C."/>
            <person name="White O."/>
            <person name="Eisen J.A."/>
            <person name="Salzberg S.L."/>
            <person name="Fraser C.M."/>
            <person name="Venter J.C."/>
        </authorList>
    </citation>
    <scope>NUCLEOTIDE SEQUENCE [LARGE SCALE GENOMIC DNA]</scope>
    <source>
        <strain evidence="4">cv. Columbia</strain>
    </source>
</reference>
<dbReference type="Araport" id="AT2G11205"/>
<evidence type="ECO:0000313" key="4">
    <source>
        <dbReference type="Proteomes" id="UP000006548"/>
    </source>
</evidence>
<dbReference type="TAIR" id="AT2G11205"/>
<dbReference type="AlphaFoldDB" id="A0A1P8AY32"/>
<evidence type="ECO:0000313" key="2">
    <source>
        <dbReference type="Araport" id="AT2G11205"/>
    </source>
</evidence>
<dbReference type="OMA" id="WIRDITH"/>
<evidence type="ECO:0000259" key="1">
    <source>
        <dbReference type="Pfam" id="PF13456"/>
    </source>
</evidence>
<dbReference type="GeneID" id="28718247"/>
<reference evidence="4" key="2">
    <citation type="journal article" date="2017" name="Plant J.">
        <title>Araport11: a complete reannotation of the Arabidopsis thaliana reference genome.</title>
        <authorList>
            <person name="Cheng C.Y."/>
            <person name="Krishnakumar V."/>
            <person name="Chan A.P."/>
            <person name="Thibaud-Nissen F."/>
            <person name="Schobel S."/>
            <person name="Town C.D."/>
        </authorList>
    </citation>
    <scope>GENOME REANNOTATION</scope>
    <source>
        <strain evidence="4">cv. Columbia</strain>
    </source>
</reference>
<accession>A0A1P8AY32</accession>
<dbReference type="RefSeq" id="NP_001323774.1">
    <property type="nucleotide sequence ID" value="NM_001335369.1"/>
</dbReference>
<sequence>MVLVSLLQSPAQRFDLFNWVTEIKLWERRFEGVEYNWVPRTANKAADQLARNQRLSTIDFFYHHLIPPCIATALYVDSVNQ</sequence>
<name>A0A1P8AY32_ARATH</name>
<dbReference type="GO" id="GO:0003676">
    <property type="term" value="F:nucleic acid binding"/>
    <property type="evidence" value="ECO:0007669"/>
    <property type="project" value="InterPro"/>
</dbReference>
<gene>
    <name evidence="2 3" type="ordered locus">At2g11205</name>
</gene>